<dbReference type="Proteomes" id="UP000481339">
    <property type="component" value="Unassembled WGS sequence"/>
</dbReference>
<sequence length="240" mass="27083">MNVVSYNLRKNRAAHELEGLVEATLPDVLCLQECDVETLPGRIGPLTLAEATRANRLGIAVLYRDDRFSLVDSETFQLKKSLHDRVAAPAHERLVASRLHDAEAGRDLLVASFHGAPLTARNALRRTQIRSAFQLLGALGPDLPTIMVGDYNYPFFQRGLERRVGSHGFRLSVTSDRTYQRYRIFRGRYDLATSTGFRIDQVASLPQGDSDHHPILLSASYEDRPTEYSLWRQALEQVKH</sequence>
<dbReference type="InterPro" id="IPR036691">
    <property type="entry name" value="Endo/exonu/phosph_ase_sf"/>
</dbReference>
<evidence type="ECO:0000313" key="3">
    <source>
        <dbReference type="Proteomes" id="UP000481339"/>
    </source>
</evidence>
<dbReference type="GO" id="GO:0004519">
    <property type="term" value="F:endonuclease activity"/>
    <property type="evidence" value="ECO:0007669"/>
    <property type="project" value="UniProtKB-KW"/>
</dbReference>
<evidence type="ECO:0000259" key="1">
    <source>
        <dbReference type="Pfam" id="PF03372"/>
    </source>
</evidence>
<dbReference type="RefSeq" id="WP_158036625.1">
    <property type="nucleotide sequence ID" value="NZ_BAAAZV010000011.1"/>
</dbReference>
<dbReference type="Pfam" id="PF03372">
    <property type="entry name" value="Exo_endo_phos"/>
    <property type="match status" value="1"/>
</dbReference>
<keyword evidence="2" id="KW-0540">Nuclease</keyword>
<protein>
    <submittedName>
        <fullName evidence="2">Endonuclease/exonuclease/phosphatase family protein</fullName>
    </submittedName>
</protein>
<dbReference type="InterPro" id="IPR005135">
    <property type="entry name" value="Endo/exonuclease/phosphatase"/>
</dbReference>
<dbReference type="EMBL" id="WBKA01000005">
    <property type="protein sequence ID" value="KAB1631771.1"/>
    <property type="molecule type" value="Genomic_DNA"/>
</dbReference>
<keyword evidence="2" id="KW-0255">Endonuclease</keyword>
<comment type="caution">
    <text evidence="2">The sequence shown here is derived from an EMBL/GenBank/DDBJ whole genome shotgun (WGS) entry which is preliminary data.</text>
</comment>
<organism evidence="2 3">
    <name type="scientific">Pseudoclavibacter caeni</name>
    <dbReference type="NCBI Taxonomy" id="908846"/>
    <lineage>
        <taxon>Bacteria</taxon>
        <taxon>Bacillati</taxon>
        <taxon>Actinomycetota</taxon>
        <taxon>Actinomycetes</taxon>
        <taxon>Micrococcales</taxon>
        <taxon>Microbacteriaceae</taxon>
        <taxon>Pseudoclavibacter</taxon>
    </lineage>
</organism>
<accession>A0A7C8BPJ5</accession>
<gene>
    <name evidence="2" type="ORF">F8O02_07360</name>
</gene>
<feature type="domain" description="Endonuclease/exonuclease/phosphatase" evidence="1">
    <location>
        <begin position="5"/>
        <end position="212"/>
    </location>
</feature>
<dbReference type="OrthoDB" id="4398889at2"/>
<dbReference type="Gene3D" id="3.60.10.10">
    <property type="entry name" value="Endonuclease/exonuclease/phosphatase"/>
    <property type="match status" value="1"/>
</dbReference>
<keyword evidence="2" id="KW-0269">Exonuclease</keyword>
<evidence type="ECO:0000313" key="2">
    <source>
        <dbReference type="EMBL" id="KAB1631771.1"/>
    </source>
</evidence>
<dbReference type="AlphaFoldDB" id="A0A7C8BPJ5"/>
<dbReference type="SUPFAM" id="SSF56219">
    <property type="entry name" value="DNase I-like"/>
    <property type="match status" value="1"/>
</dbReference>
<keyword evidence="2" id="KW-0378">Hydrolase</keyword>
<name>A0A7C8BPJ5_9MICO</name>
<keyword evidence="3" id="KW-1185">Reference proteome</keyword>
<dbReference type="GO" id="GO:0004527">
    <property type="term" value="F:exonuclease activity"/>
    <property type="evidence" value="ECO:0007669"/>
    <property type="project" value="UniProtKB-KW"/>
</dbReference>
<reference evidence="2 3" key="1">
    <citation type="submission" date="2019-09" db="EMBL/GenBank/DDBJ databases">
        <title>Phylogeny of genus Pseudoclavibacter and closely related genus.</title>
        <authorList>
            <person name="Li Y."/>
        </authorList>
    </citation>
    <scope>NUCLEOTIDE SEQUENCE [LARGE SCALE GENOMIC DNA]</scope>
    <source>
        <strain evidence="2 3">JCM 16921</strain>
    </source>
</reference>
<proteinExistence type="predicted"/>